<dbReference type="Proteomes" id="UP000054248">
    <property type="component" value="Unassembled WGS sequence"/>
</dbReference>
<dbReference type="EMBL" id="KN824101">
    <property type="protein sequence ID" value="KIO15415.1"/>
    <property type="molecule type" value="Genomic_DNA"/>
</dbReference>
<evidence type="ECO:0000256" key="1">
    <source>
        <dbReference type="SAM" id="MobiDB-lite"/>
    </source>
</evidence>
<reference evidence="3" key="2">
    <citation type="submission" date="2015-01" db="EMBL/GenBank/DDBJ databases">
        <title>Evolutionary Origins and Diversification of the Mycorrhizal Mutualists.</title>
        <authorList>
            <consortium name="DOE Joint Genome Institute"/>
            <consortium name="Mycorrhizal Genomics Consortium"/>
            <person name="Kohler A."/>
            <person name="Kuo A."/>
            <person name="Nagy L.G."/>
            <person name="Floudas D."/>
            <person name="Copeland A."/>
            <person name="Barry K.W."/>
            <person name="Cichocki N."/>
            <person name="Veneault-Fourrey C."/>
            <person name="LaButti K."/>
            <person name="Lindquist E.A."/>
            <person name="Lipzen A."/>
            <person name="Lundell T."/>
            <person name="Morin E."/>
            <person name="Murat C."/>
            <person name="Riley R."/>
            <person name="Ohm R."/>
            <person name="Sun H."/>
            <person name="Tunlid A."/>
            <person name="Henrissat B."/>
            <person name="Grigoriev I.V."/>
            <person name="Hibbett D.S."/>
            <person name="Martin F."/>
        </authorList>
    </citation>
    <scope>NUCLEOTIDE SEQUENCE [LARGE SCALE GENOMIC DNA]</scope>
    <source>
        <strain evidence="3">MUT 4182</strain>
    </source>
</reference>
<dbReference type="OrthoDB" id="10539247at2759"/>
<evidence type="ECO:0000313" key="2">
    <source>
        <dbReference type="EMBL" id="KIO15415.1"/>
    </source>
</evidence>
<feature type="region of interest" description="Disordered" evidence="1">
    <location>
        <begin position="1"/>
        <end position="32"/>
    </location>
</feature>
<organism evidence="2 3">
    <name type="scientific">Tulasnella calospora MUT 4182</name>
    <dbReference type="NCBI Taxonomy" id="1051891"/>
    <lineage>
        <taxon>Eukaryota</taxon>
        <taxon>Fungi</taxon>
        <taxon>Dikarya</taxon>
        <taxon>Basidiomycota</taxon>
        <taxon>Agaricomycotina</taxon>
        <taxon>Agaricomycetes</taxon>
        <taxon>Cantharellales</taxon>
        <taxon>Tulasnellaceae</taxon>
        <taxon>Tulasnella</taxon>
    </lineage>
</organism>
<keyword evidence="3" id="KW-1185">Reference proteome</keyword>
<accession>A0A0C3PM75</accession>
<name>A0A0C3PM75_9AGAM</name>
<evidence type="ECO:0000313" key="3">
    <source>
        <dbReference type="Proteomes" id="UP000054248"/>
    </source>
</evidence>
<dbReference type="HOGENOM" id="CLU_1994281_0_0_1"/>
<sequence length="125" mass="14319">MPRNEADPDCMVTRSERLSKHSQFGKPSQRTRDEYDEVYDATQGLKRKNEEGAKLNEDLSLGDLVALELHIKRYSRKDEKVRHASYELVVVQLLCRGSPDDLDEVKTLVTPAKTNAFGEDFFAEM</sequence>
<protein>
    <submittedName>
        <fullName evidence="2">Uncharacterized protein</fullName>
    </submittedName>
</protein>
<proteinExistence type="predicted"/>
<gene>
    <name evidence="2" type="ORF">M407DRAFT_35011</name>
</gene>
<reference evidence="2 3" key="1">
    <citation type="submission" date="2014-04" db="EMBL/GenBank/DDBJ databases">
        <authorList>
            <consortium name="DOE Joint Genome Institute"/>
            <person name="Kuo A."/>
            <person name="Girlanda M."/>
            <person name="Perotto S."/>
            <person name="Kohler A."/>
            <person name="Nagy L.G."/>
            <person name="Floudas D."/>
            <person name="Copeland A."/>
            <person name="Barry K.W."/>
            <person name="Cichocki N."/>
            <person name="Veneault-Fourrey C."/>
            <person name="LaButti K."/>
            <person name="Lindquist E.A."/>
            <person name="Lipzen A."/>
            <person name="Lundell T."/>
            <person name="Morin E."/>
            <person name="Murat C."/>
            <person name="Sun H."/>
            <person name="Tunlid A."/>
            <person name="Henrissat B."/>
            <person name="Grigoriev I.V."/>
            <person name="Hibbett D.S."/>
            <person name="Martin F."/>
            <person name="Nordberg H.P."/>
            <person name="Cantor M.N."/>
            <person name="Hua S.X."/>
        </authorList>
    </citation>
    <scope>NUCLEOTIDE SEQUENCE [LARGE SCALE GENOMIC DNA]</scope>
    <source>
        <strain evidence="2 3">MUT 4182</strain>
    </source>
</reference>
<dbReference type="AlphaFoldDB" id="A0A0C3PM75"/>